<proteinExistence type="inferred from homology"/>
<evidence type="ECO:0000256" key="2">
    <source>
        <dbReference type="ARBA" id="ARBA00008017"/>
    </source>
</evidence>
<dbReference type="InterPro" id="IPR011066">
    <property type="entry name" value="MscS_channel_C_sf"/>
</dbReference>
<dbReference type="Gene3D" id="2.30.30.60">
    <property type="match status" value="1"/>
</dbReference>
<protein>
    <submittedName>
        <fullName evidence="10">Mechanosensitive ion channel domain-containing protein</fullName>
    </submittedName>
</protein>
<feature type="domain" description="Mechanosensitive ion channel MscS" evidence="8">
    <location>
        <begin position="180"/>
        <end position="244"/>
    </location>
</feature>
<evidence type="ECO:0000256" key="4">
    <source>
        <dbReference type="ARBA" id="ARBA00022692"/>
    </source>
</evidence>
<evidence type="ECO:0000256" key="6">
    <source>
        <dbReference type="ARBA" id="ARBA00023136"/>
    </source>
</evidence>
<keyword evidence="4 7" id="KW-0812">Transmembrane</keyword>
<dbReference type="InterPro" id="IPR010920">
    <property type="entry name" value="LSM_dom_sf"/>
</dbReference>
<dbReference type="InterPro" id="IPR023408">
    <property type="entry name" value="MscS_beta-dom_sf"/>
</dbReference>
<name>A0ABZ2G5P2_9SPHN</name>
<feature type="transmembrane region" description="Helical" evidence="7">
    <location>
        <begin position="20"/>
        <end position="39"/>
    </location>
</feature>
<feature type="transmembrane region" description="Helical" evidence="7">
    <location>
        <begin position="164"/>
        <end position="192"/>
    </location>
</feature>
<gene>
    <name evidence="10" type="ORF">V6R86_11050</name>
</gene>
<dbReference type="PANTHER" id="PTHR30566:SF25">
    <property type="entry name" value="INNER MEMBRANE PROTEIN"/>
    <property type="match status" value="1"/>
</dbReference>
<dbReference type="Proteomes" id="UP001382935">
    <property type="component" value="Chromosome"/>
</dbReference>
<dbReference type="EMBL" id="CP145607">
    <property type="protein sequence ID" value="WWM71191.1"/>
    <property type="molecule type" value="Genomic_DNA"/>
</dbReference>
<dbReference type="SUPFAM" id="SSF82689">
    <property type="entry name" value="Mechanosensitive channel protein MscS (YggB), C-terminal domain"/>
    <property type="match status" value="1"/>
</dbReference>
<evidence type="ECO:0000313" key="11">
    <source>
        <dbReference type="Proteomes" id="UP001382935"/>
    </source>
</evidence>
<dbReference type="InterPro" id="IPR006685">
    <property type="entry name" value="MscS_channel_2nd"/>
</dbReference>
<evidence type="ECO:0000313" key="10">
    <source>
        <dbReference type="EMBL" id="WWM71191.1"/>
    </source>
</evidence>
<comment type="subcellular location">
    <subcellularLocation>
        <location evidence="1">Cell membrane</location>
        <topology evidence="1">Multi-pass membrane protein</topology>
    </subcellularLocation>
</comment>
<dbReference type="Gene3D" id="3.30.70.100">
    <property type="match status" value="1"/>
</dbReference>
<dbReference type="Pfam" id="PF21088">
    <property type="entry name" value="MS_channel_1st"/>
    <property type="match status" value="1"/>
</dbReference>
<feature type="transmembrane region" description="Helical" evidence="7">
    <location>
        <begin position="128"/>
        <end position="152"/>
    </location>
</feature>
<keyword evidence="5 7" id="KW-1133">Transmembrane helix</keyword>
<evidence type="ECO:0000256" key="3">
    <source>
        <dbReference type="ARBA" id="ARBA00022475"/>
    </source>
</evidence>
<feature type="transmembrane region" description="Helical" evidence="7">
    <location>
        <begin position="60"/>
        <end position="81"/>
    </location>
</feature>
<keyword evidence="6 7" id="KW-0472">Membrane</keyword>
<feature type="domain" description="Mechanosensitive ion channel transmembrane helices 2/3" evidence="9">
    <location>
        <begin position="138"/>
        <end position="178"/>
    </location>
</feature>
<dbReference type="InterPro" id="IPR049142">
    <property type="entry name" value="MS_channel_1st"/>
</dbReference>
<comment type="similarity">
    <text evidence="2">Belongs to the MscS (TC 1.A.23) family.</text>
</comment>
<evidence type="ECO:0000256" key="1">
    <source>
        <dbReference type="ARBA" id="ARBA00004651"/>
    </source>
</evidence>
<sequence>MNLKLAQLVDWLTVNREALAIGLAIAVGLVGLMLIARSVGHRIVAADPASTTWKGVVGRVLSKTGVLFMAAAALEIVLTYAEPPGGIDRLFHNAFIIAFAVQAAVWARELILGVIGARVGERPGETTLGNAMGVIRVLVSVAVFAIAIIVILDNLGVNVTALVAGLGIGGIAIGLAAQGIFSDLFAALAILFDKPFRRGDTIRFDTTTGNVEKIGLKTTRLTSLTGERVIMANTKLLEREIRNLAEGDGRQETLRFGLVYQTPTEKLERVPDIAREVVEAQQGCSLHRCVLVALGASSLDHELLFRHTGLDADVLFAKRAAILIALLRRFAEEGIEFAYPTQTTFTAAPDGTLVMPYAAAPAGMKKDA</sequence>
<dbReference type="SUPFAM" id="SSF50182">
    <property type="entry name" value="Sm-like ribonucleoproteins"/>
    <property type="match status" value="1"/>
</dbReference>
<accession>A0ABZ2G5P2</accession>
<dbReference type="SUPFAM" id="SSF82861">
    <property type="entry name" value="Mechanosensitive channel protein MscS (YggB), transmembrane region"/>
    <property type="match status" value="1"/>
</dbReference>
<dbReference type="RefSeq" id="WP_338504537.1">
    <property type="nucleotide sequence ID" value="NZ_CP145607.1"/>
</dbReference>
<feature type="transmembrane region" description="Helical" evidence="7">
    <location>
        <begin position="93"/>
        <end position="116"/>
    </location>
</feature>
<dbReference type="PANTHER" id="PTHR30566">
    <property type="entry name" value="YNAI-RELATED MECHANOSENSITIVE ION CHANNEL"/>
    <property type="match status" value="1"/>
</dbReference>
<keyword evidence="11" id="KW-1185">Reference proteome</keyword>
<dbReference type="Gene3D" id="1.10.287.1260">
    <property type="match status" value="1"/>
</dbReference>
<evidence type="ECO:0000256" key="7">
    <source>
        <dbReference type="SAM" id="Phobius"/>
    </source>
</evidence>
<dbReference type="InterPro" id="IPR011014">
    <property type="entry name" value="MscS_channel_TM-2"/>
</dbReference>
<reference evidence="10 11" key="1">
    <citation type="submission" date="2024-02" db="EMBL/GenBank/DDBJ databases">
        <title>Full genome sequence of Sphingomonas kaistensis.</title>
        <authorList>
            <person name="Poletto B.L."/>
            <person name="Silva G."/>
            <person name="Galante D."/>
            <person name="Campos K.R."/>
            <person name="Santos M.B.N."/>
            <person name="Sacchi C.T."/>
        </authorList>
    </citation>
    <scope>NUCLEOTIDE SEQUENCE [LARGE SCALE GENOMIC DNA]</scope>
    <source>
        <strain evidence="10 11">MA4R</strain>
    </source>
</reference>
<evidence type="ECO:0000259" key="8">
    <source>
        <dbReference type="Pfam" id="PF00924"/>
    </source>
</evidence>
<evidence type="ECO:0000256" key="5">
    <source>
        <dbReference type="ARBA" id="ARBA00022989"/>
    </source>
</evidence>
<evidence type="ECO:0000259" key="9">
    <source>
        <dbReference type="Pfam" id="PF21088"/>
    </source>
</evidence>
<organism evidence="10 11">
    <name type="scientific">Sphingomonas kaistensis</name>
    <dbReference type="NCBI Taxonomy" id="298708"/>
    <lineage>
        <taxon>Bacteria</taxon>
        <taxon>Pseudomonadati</taxon>
        <taxon>Pseudomonadota</taxon>
        <taxon>Alphaproteobacteria</taxon>
        <taxon>Sphingomonadales</taxon>
        <taxon>Sphingomonadaceae</taxon>
        <taxon>Sphingomonas</taxon>
    </lineage>
</organism>
<keyword evidence="3" id="KW-1003">Cell membrane</keyword>
<dbReference type="Pfam" id="PF00924">
    <property type="entry name" value="MS_channel_2nd"/>
    <property type="match status" value="1"/>
</dbReference>